<feature type="transmembrane region" description="Helical" evidence="8">
    <location>
        <begin position="53"/>
        <end position="83"/>
    </location>
</feature>
<gene>
    <name evidence="10" type="ORF">EP47_11925</name>
</gene>
<accession>A0A0A2SYH7</accession>
<evidence type="ECO:0000256" key="4">
    <source>
        <dbReference type="ARBA" id="ARBA00022679"/>
    </source>
</evidence>
<dbReference type="InterPro" id="IPR038731">
    <property type="entry name" value="RgtA/B/C-like"/>
</dbReference>
<feature type="domain" description="Glycosyltransferase RgtA/B/C/D-like" evidence="9">
    <location>
        <begin position="46"/>
        <end position="205"/>
    </location>
</feature>
<keyword evidence="6 8" id="KW-1133">Transmembrane helix</keyword>
<feature type="transmembrane region" description="Helical" evidence="8">
    <location>
        <begin position="12"/>
        <end position="33"/>
    </location>
</feature>
<reference evidence="10 11" key="1">
    <citation type="submission" date="2014-05" db="EMBL/GenBank/DDBJ databases">
        <authorList>
            <person name="Rizzardi K."/>
            <person name="Winiecka-Krusnell J."/>
            <person name="Ramliden M."/>
            <person name="Alm E."/>
            <person name="Andersson S."/>
            <person name="Byfors S."/>
        </authorList>
    </citation>
    <scope>NUCLEOTIDE SEQUENCE [LARGE SCALE GENOMIC DNA]</scope>
    <source>
        <strain evidence="10 11">LEGN</strain>
    </source>
</reference>
<evidence type="ECO:0000256" key="2">
    <source>
        <dbReference type="ARBA" id="ARBA00022475"/>
    </source>
</evidence>
<keyword evidence="2" id="KW-1003">Cell membrane</keyword>
<feature type="transmembrane region" description="Helical" evidence="8">
    <location>
        <begin position="266"/>
        <end position="284"/>
    </location>
</feature>
<evidence type="ECO:0000256" key="3">
    <source>
        <dbReference type="ARBA" id="ARBA00022676"/>
    </source>
</evidence>
<dbReference type="Proteomes" id="UP000054422">
    <property type="component" value="Unassembled WGS sequence"/>
</dbReference>
<comment type="caution">
    <text evidence="10">The sequence shown here is derived from an EMBL/GenBank/DDBJ whole genome shotgun (WGS) entry which is preliminary data.</text>
</comment>
<feature type="transmembrane region" description="Helical" evidence="8">
    <location>
        <begin position="146"/>
        <end position="176"/>
    </location>
</feature>
<feature type="transmembrane region" description="Helical" evidence="8">
    <location>
        <begin position="95"/>
        <end position="114"/>
    </location>
</feature>
<dbReference type="RefSeq" id="WP_052117503.1">
    <property type="nucleotide sequence ID" value="NZ_JNCF01000001.1"/>
</dbReference>
<sequence>MLFHANRYLGLYFLLILLIAPIHLLSLDSYYYWDWSRHLALSYYDGSPMIAYFIRLATFLFGNSLFALNFVGIASTALTSFIIYKTARLCLNREASSIAVVIWLFSPLVTLDLINQTTYDTPLTLFWALTLYFTIRYIQFNQDKDLYYVGLSIGLMLLSKYSGIVLVFGLLIFLITTPYRRLFKSRHFYLAIIIAVIVFTPVIVWNIQHDWVSIRYQLSTHQLQESPHSTGNMFRSFFNIFLPSLNFLLIPPILYFLKSPPKKSPVYYLCLVICVTFILFYLFAANKAEIRAYWLAQYLITASLLAGYCYQEWSYRNSTFLLILFYAIMSGIILINNTTLFSFGYSKKLAYYQWIQQLNRSNETLPEIVITPGWFEARMLFFLKNKPMIYTFDCGSLQNQYLFWTPDLKLFNEVLYIDTFNRVACVKKYFSQCQPLDLPLAFDKKGNQIIHAYRCSNKSSTYSQPTLMQ</sequence>
<dbReference type="PANTHER" id="PTHR33908:SF11">
    <property type="entry name" value="MEMBRANE PROTEIN"/>
    <property type="match status" value="1"/>
</dbReference>
<evidence type="ECO:0000313" key="11">
    <source>
        <dbReference type="Proteomes" id="UP000054422"/>
    </source>
</evidence>
<dbReference type="PANTHER" id="PTHR33908">
    <property type="entry name" value="MANNOSYLTRANSFERASE YKCB-RELATED"/>
    <property type="match status" value="1"/>
</dbReference>
<organism evidence="10 11">
    <name type="scientific">Legionella norrlandica</name>
    <dbReference type="NCBI Taxonomy" id="1498499"/>
    <lineage>
        <taxon>Bacteria</taxon>
        <taxon>Pseudomonadati</taxon>
        <taxon>Pseudomonadota</taxon>
        <taxon>Gammaproteobacteria</taxon>
        <taxon>Legionellales</taxon>
        <taxon>Legionellaceae</taxon>
        <taxon>Legionella</taxon>
    </lineage>
</organism>
<dbReference type="GO" id="GO:0016763">
    <property type="term" value="F:pentosyltransferase activity"/>
    <property type="evidence" value="ECO:0007669"/>
    <property type="project" value="TreeGrafter"/>
</dbReference>
<dbReference type="Pfam" id="PF13231">
    <property type="entry name" value="PMT_2"/>
    <property type="match status" value="1"/>
</dbReference>
<dbReference type="InterPro" id="IPR050297">
    <property type="entry name" value="LipidA_mod_glycosyltrf_83"/>
</dbReference>
<evidence type="ECO:0000256" key="5">
    <source>
        <dbReference type="ARBA" id="ARBA00022692"/>
    </source>
</evidence>
<dbReference type="EMBL" id="JNCF01000001">
    <property type="protein sequence ID" value="KGP64464.1"/>
    <property type="molecule type" value="Genomic_DNA"/>
</dbReference>
<evidence type="ECO:0000256" key="8">
    <source>
        <dbReference type="SAM" id="Phobius"/>
    </source>
</evidence>
<keyword evidence="5 8" id="KW-0812">Transmembrane</keyword>
<keyword evidence="3" id="KW-0328">Glycosyltransferase</keyword>
<keyword evidence="7 8" id="KW-0472">Membrane</keyword>
<comment type="subcellular location">
    <subcellularLocation>
        <location evidence="1">Cell membrane</location>
        <topology evidence="1">Multi-pass membrane protein</topology>
    </subcellularLocation>
</comment>
<name>A0A0A2SYH7_9GAMM</name>
<keyword evidence="4" id="KW-0808">Transferase</keyword>
<evidence type="ECO:0000256" key="1">
    <source>
        <dbReference type="ARBA" id="ARBA00004651"/>
    </source>
</evidence>
<keyword evidence="11" id="KW-1185">Reference proteome</keyword>
<dbReference type="GO" id="GO:0005886">
    <property type="term" value="C:plasma membrane"/>
    <property type="evidence" value="ECO:0007669"/>
    <property type="project" value="UniProtKB-SubCell"/>
</dbReference>
<feature type="transmembrane region" description="Helical" evidence="8">
    <location>
        <begin position="322"/>
        <end position="345"/>
    </location>
</feature>
<evidence type="ECO:0000313" key="10">
    <source>
        <dbReference type="EMBL" id="KGP64464.1"/>
    </source>
</evidence>
<dbReference type="GO" id="GO:0009103">
    <property type="term" value="P:lipopolysaccharide biosynthetic process"/>
    <property type="evidence" value="ECO:0007669"/>
    <property type="project" value="UniProtKB-ARBA"/>
</dbReference>
<evidence type="ECO:0000256" key="6">
    <source>
        <dbReference type="ARBA" id="ARBA00022989"/>
    </source>
</evidence>
<protein>
    <submittedName>
        <fullName evidence="10">Dolichol monophosphate mannose synthase</fullName>
    </submittedName>
</protein>
<evidence type="ECO:0000259" key="9">
    <source>
        <dbReference type="Pfam" id="PF13231"/>
    </source>
</evidence>
<dbReference type="OrthoDB" id="108054at2"/>
<evidence type="ECO:0000256" key="7">
    <source>
        <dbReference type="ARBA" id="ARBA00023136"/>
    </source>
</evidence>
<dbReference type="AlphaFoldDB" id="A0A0A2SYH7"/>
<feature type="transmembrane region" description="Helical" evidence="8">
    <location>
        <begin position="188"/>
        <end position="207"/>
    </location>
</feature>
<proteinExistence type="predicted"/>
<feature type="transmembrane region" description="Helical" evidence="8">
    <location>
        <begin position="290"/>
        <end position="310"/>
    </location>
</feature>
<dbReference type="STRING" id="1498499.EP47_11925"/>
<feature type="transmembrane region" description="Helical" evidence="8">
    <location>
        <begin position="237"/>
        <end position="257"/>
    </location>
</feature>